<dbReference type="RefSeq" id="WP_268237988.1">
    <property type="nucleotide sequence ID" value="NZ_BMNL01000004.1"/>
</dbReference>
<dbReference type="PANTHER" id="PTHR11632:SF51">
    <property type="entry name" value="SUCCINATE DEHYDROGENASE [UBIQUINONE] FLAVOPROTEIN SUBUNIT, MITOCHONDRIAL"/>
    <property type="match status" value="1"/>
</dbReference>
<dbReference type="SUPFAM" id="SSF51905">
    <property type="entry name" value="FAD/NAD(P)-binding domain"/>
    <property type="match status" value="1"/>
</dbReference>
<dbReference type="InterPro" id="IPR011803">
    <property type="entry name" value="AprA"/>
</dbReference>
<keyword evidence="2" id="KW-0560">Oxidoreductase</keyword>
<dbReference type="Proteomes" id="UP000610960">
    <property type="component" value="Unassembled WGS sequence"/>
</dbReference>
<feature type="domain" description="Fumarate reductase/succinate dehydrogenase flavoprotein-like C-terminal" evidence="4">
    <location>
        <begin position="500"/>
        <end position="615"/>
    </location>
</feature>
<dbReference type="Pfam" id="PF02910">
    <property type="entry name" value="Succ_DH_flav_C"/>
    <property type="match status" value="1"/>
</dbReference>
<evidence type="ECO:0000259" key="4">
    <source>
        <dbReference type="Pfam" id="PF02910"/>
    </source>
</evidence>
<evidence type="ECO:0000313" key="5">
    <source>
        <dbReference type="EMBL" id="GGP22081.1"/>
    </source>
</evidence>
<dbReference type="Gene3D" id="3.90.700.10">
    <property type="entry name" value="Succinate dehydrogenase/fumarate reductase flavoprotein, catalytic domain"/>
    <property type="match status" value="1"/>
</dbReference>
<dbReference type="GO" id="GO:0005886">
    <property type="term" value="C:plasma membrane"/>
    <property type="evidence" value="ECO:0007669"/>
    <property type="project" value="TreeGrafter"/>
</dbReference>
<keyword evidence="6" id="KW-1185">Reference proteome</keyword>
<evidence type="ECO:0000256" key="2">
    <source>
        <dbReference type="ARBA" id="ARBA00023002"/>
    </source>
</evidence>
<reference evidence="5" key="2">
    <citation type="submission" date="2020-09" db="EMBL/GenBank/DDBJ databases">
        <authorList>
            <person name="Sun Q."/>
            <person name="Ohkuma M."/>
        </authorList>
    </citation>
    <scope>NUCLEOTIDE SEQUENCE</scope>
    <source>
        <strain evidence="5">JCM 10088</strain>
    </source>
</reference>
<dbReference type="SUPFAM" id="SSF56425">
    <property type="entry name" value="Succinate dehydrogenase/fumarate reductase flavoprotein, catalytic domain"/>
    <property type="match status" value="1"/>
</dbReference>
<gene>
    <name evidence="5" type="ORF">GCM10007981_16710</name>
</gene>
<dbReference type="EMBL" id="BMNL01000004">
    <property type="protein sequence ID" value="GGP22081.1"/>
    <property type="molecule type" value="Genomic_DNA"/>
</dbReference>
<reference evidence="5" key="1">
    <citation type="journal article" date="2014" name="Int. J. Syst. Evol. Microbiol.">
        <title>Complete genome sequence of Corynebacterium casei LMG S-19264T (=DSM 44701T), isolated from a smear-ripened cheese.</title>
        <authorList>
            <consortium name="US DOE Joint Genome Institute (JGI-PGF)"/>
            <person name="Walter F."/>
            <person name="Albersmeier A."/>
            <person name="Kalinowski J."/>
            <person name="Ruckert C."/>
        </authorList>
    </citation>
    <scope>NUCLEOTIDE SEQUENCE</scope>
    <source>
        <strain evidence="5">JCM 10088</strain>
    </source>
</reference>
<evidence type="ECO:0000259" key="3">
    <source>
        <dbReference type="Pfam" id="PF00890"/>
    </source>
</evidence>
<dbReference type="GO" id="GO:0009061">
    <property type="term" value="P:anaerobic respiration"/>
    <property type="evidence" value="ECO:0007669"/>
    <property type="project" value="TreeGrafter"/>
</dbReference>
<dbReference type="GO" id="GO:0000104">
    <property type="term" value="F:succinate dehydrogenase activity"/>
    <property type="evidence" value="ECO:0007669"/>
    <property type="project" value="TreeGrafter"/>
</dbReference>
<dbReference type="Pfam" id="PF00890">
    <property type="entry name" value="FAD_binding_2"/>
    <property type="match status" value="1"/>
</dbReference>
<dbReference type="InterPro" id="IPR015939">
    <property type="entry name" value="Fum_Rdtase/Succ_DH_flav-like_C"/>
</dbReference>
<dbReference type="InterPro" id="IPR036188">
    <property type="entry name" value="FAD/NAD-bd_sf"/>
</dbReference>
<dbReference type="SUPFAM" id="SSF46977">
    <property type="entry name" value="Succinate dehydrogenase/fumarate reductase flavoprotein C-terminal domain"/>
    <property type="match status" value="1"/>
</dbReference>
<dbReference type="PIRSF" id="PIRSF000171">
    <property type="entry name" value="SDHA_APRA_LASPO"/>
    <property type="match status" value="1"/>
</dbReference>
<organism evidence="5 6">
    <name type="scientific">Thermocladium modestius</name>
    <dbReference type="NCBI Taxonomy" id="62609"/>
    <lineage>
        <taxon>Archaea</taxon>
        <taxon>Thermoproteota</taxon>
        <taxon>Thermoprotei</taxon>
        <taxon>Thermoproteales</taxon>
        <taxon>Thermoproteaceae</taxon>
        <taxon>Thermocladium</taxon>
    </lineage>
</organism>
<sequence length="620" mass="69876">MRSRWVDSDILIIGGGMAGTGAAWEARYWCRNCSIVIAEKANINRSGAVAMGLSAINTYLGMKCRENTPEDFVKYVKTDLMGVVRDDLVYDVARHVDSTVHLFDEWGLPIWRNEKTGCYVREGRWQVMINGESYKAIVAEAAQKAATEVLNRVMVTHLLLDPSGHRVAGAVGFNVRDGTFYVFRSKAVIVAAGGGSHIYRPRSTDEGRGRTWYPQWSSGSAYGLLIEAGAVMTMMEARFTVPRYKDGYGPVGAWQLLLKARQTNALGQDSFELHRDEIRKLYNGRGGYADAVPTPTNLRVLASLMELRAGRGPIYMHTEKVLTPENEEVGWEDFLDMTISQALVWAGQNIDPTKQPSEILPSEPYAMGSHATENGAWASGPSDISPAKIDGPEDRGHQYNWGYNRMSTIDGLFVAGDACGASPHKFSSGSFTEGRIAAKSAVKYLMDHSDSPPSLDKEQVDRLRARIYEPMERFQGGRGLITAGTVAPNMMWYRQGLSRLQKLMDEYAAGWGSWYTTNEELLSRGLELLLYLKEDYGKYIVAEDYHQLLRSWELWHRILTAEAIIRHMLYRKETRWPGYYTRSDYPALDDDNWRVFVNSRYDARSGEWSLWTVPVVDLVR</sequence>
<dbReference type="InterPro" id="IPR027477">
    <property type="entry name" value="Succ_DH/fumarate_Rdtase_cat_sf"/>
</dbReference>
<dbReference type="Gene3D" id="3.50.50.60">
    <property type="entry name" value="FAD/NAD(P)-binding domain"/>
    <property type="match status" value="1"/>
</dbReference>
<feature type="domain" description="FAD-dependent oxidoreductase 2 FAD-binding" evidence="3">
    <location>
        <begin position="9"/>
        <end position="243"/>
    </location>
</feature>
<keyword evidence="1" id="KW-0285">Flavoprotein</keyword>
<name>A0A830GVJ0_9CREN</name>
<dbReference type="NCBIfam" id="TIGR02061">
    <property type="entry name" value="aprA"/>
    <property type="match status" value="1"/>
</dbReference>
<evidence type="ECO:0000313" key="6">
    <source>
        <dbReference type="Proteomes" id="UP000610960"/>
    </source>
</evidence>
<dbReference type="GO" id="GO:0050660">
    <property type="term" value="F:flavin adenine dinucleotide binding"/>
    <property type="evidence" value="ECO:0007669"/>
    <property type="project" value="TreeGrafter"/>
</dbReference>
<dbReference type="PANTHER" id="PTHR11632">
    <property type="entry name" value="SUCCINATE DEHYDROGENASE 2 FLAVOPROTEIN SUBUNIT"/>
    <property type="match status" value="1"/>
</dbReference>
<dbReference type="InterPro" id="IPR037099">
    <property type="entry name" value="Fum_R/Succ_DH_flav-like_C_sf"/>
</dbReference>
<evidence type="ECO:0000256" key="1">
    <source>
        <dbReference type="ARBA" id="ARBA00022630"/>
    </source>
</evidence>
<comment type="caution">
    <text evidence="5">The sequence shown here is derived from an EMBL/GenBank/DDBJ whole genome shotgun (WGS) entry which is preliminary data.</text>
</comment>
<protein>
    <submittedName>
        <fullName evidence="5">Adenylylsulfate reductase subunit alpha</fullName>
    </submittedName>
</protein>
<dbReference type="InterPro" id="IPR030664">
    <property type="entry name" value="SdhA/FrdA/AprA"/>
</dbReference>
<dbReference type="AlphaFoldDB" id="A0A830GVJ0"/>
<accession>A0A830GVJ0</accession>
<dbReference type="GO" id="GO:0009055">
    <property type="term" value="F:electron transfer activity"/>
    <property type="evidence" value="ECO:0007669"/>
    <property type="project" value="TreeGrafter"/>
</dbReference>
<dbReference type="InterPro" id="IPR003953">
    <property type="entry name" value="FAD-dep_OxRdtase_2_FAD-bd"/>
</dbReference>
<proteinExistence type="predicted"/>